<feature type="compositionally biased region" description="Basic and acidic residues" evidence="1">
    <location>
        <begin position="700"/>
        <end position="723"/>
    </location>
</feature>
<feature type="compositionally biased region" description="Basic and acidic residues" evidence="1">
    <location>
        <begin position="679"/>
        <end position="690"/>
    </location>
</feature>
<organism evidence="4 5">
    <name type="scientific">Kitasatospora kazusensis</name>
    <dbReference type="NCBI Taxonomy" id="407974"/>
    <lineage>
        <taxon>Bacteria</taxon>
        <taxon>Bacillati</taxon>
        <taxon>Actinomycetota</taxon>
        <taxon>Actinomycetes</taxon>
        <taxon>Kitasatosporales</taxon>
        <taxon>Streptomycetaceae</taxon>
        <taxon>Kitasatospora</taxon>
    </lineage>
</organism>
<feature type="domain" description="Tox-PL" evidence="2">
    <location>
        <begin position="850"/>
        <end position="961"/>
    </location>
</feature>
<dbReference type="Pfam" id="PF15644">
    <property type="entry name" value="Gln_amidase"/>
    <property type="match status" value="1"/>
</dbReference>
<feature type="region of interest" description="Disordered" evidence="1">
    <location>
        <begin position="977"/>
        <end position="1019"/>
    </location>
</feature>
<feature type="compositionally biased region" description="Gly residues" evidence="1">
    <location>
        <begin position="331"/>
        <end position="343"/>
    </location>
</feature>
<keyword evidence="5" id="KW-1185">Reference proteome</keyword>
<gene>
    <name evidence="4" type="ORF">GCM10009760_14830</name>
</gene>
<feature type="compositionally biased region" description="Polar residues" evidence="1">
    <location>
        <begin position="450"/>
        <end position="463"/>
    </location>
</feature>
<feature type="compositionally biased region" description="Low complexity" evidence="1">
    <location>
        <begin position="569"/>
        <end position="587"/>
    </location>
</feature>
<feature type="domain" description="Outer membrane channel protein CpnT-like N-terminal" evidence="3">
    <location>
        <begin position="6"/>
        <end position="152"/>
    </location>
</feature>
<feature type="region of interest" description="Disordered" evidence="1">
    <location>
        <begin position="869"/>
        <end position="891"/>
    </location>
</feature>
<feature type="region of interest" description="Disordered" evidence="1">
    <location>
        <begin position="953"/>
        <end position="972"/>
    </location>
</feature>
<proteinExistence type="predicted"/>
<dbReference type="Pfam" id="PF25547">
    <property type="entry name" value="WXG100_2"/>
    <property type="match status" value="1"/>
</dbReference>
<feature type="compositionally biased region" description="Low complexity" evidence="1">
    <location>
        <begin position="344"/>
        <end position="355"/>
    </location>
</feature>
<evidence type="ECO:0000259" key="2">
    <source>
        <dbReference type="Pfam" id="PF15644"/>
    </source>
</evidence>
<evidence type="ECO:0008006" key="6">
    <source>
        <dbReference type="Google" id="ProtNLM"/>
    </source>
</evidence>
<feature type="compositionally biased region" description="Gly residues" evidence="1">
    <location>
        <begin position="380"/>
        <end position="389"/>
    </location>
</feature>
<evidence type="ECO:0000256" key="1">
    <source>
        <dbReference type="SAM" id="MobiDB-lite"/>
    </source>
</evidence>
<accession>A0ABN2Z2P6</accession>
<reference evidence="4 5" key="1">
    <citation type="journal article" date="2019" name="Int. J. Syst. Evol. Microbiol.">
        <title>The Global Catalogue of Microorganisms (GCM) 10K type strain sequencing project: providing services to taxonomists for standard genome sequencing and annotation.</title>
        <authorList>
            <consortium name="The Broad Institute Genomics Platform"/>
            <consortium name="The Broad Institute Genome Sequencing Center for Infectious Disease"/>
            <person name="Wu L."/>
            <person name="Ma J."/>
        </authorList>
    </citation>
    <scope>NUCLEOTIDE SEQUENCE [LARGE SCALE GENOMIC DNA]</scope>
    <source>
        <strain evidence="4 5">JCM 14560</strain>
    </source>
</reference>
<evidence type="ECO:0000259" key="3">
    <source>
        <dbReference type="Pfam" id="PF25547"/>
    </source>
</evidence>
<feature type="compositionally biased region" description="Basic and acidic residues" evidence="1">
    <location>
        <begin position="730"/>
        <end position="794"/>
    </location>
</feature>
<dbReference type="InterPro" id="IPR057746">
    <property type="entry name" value="CpnT-like_N"/>
</dbReference>
<dbReference type="InterPro" id="IPR028908">
    <property type="entry name" value="Tox-PL_dom"/>
</dbReference>
<dbReference type="EMBL" id="BAAANT010000006">
    <property type="protein sequence ID" value="GAA2135845.1"/>
    <property type="molecule type" value="Genomic_DNA"/>
</dbReference>
<feature type="compositionally biased region" description="Low complexity" evidence="1">
    <location>
        <begin position="390"/>
        <end position="413"/>
    </location>
</feature>
<dbReference type="Proteomes" id="UP001422759">
    <property type="component" value="Unassembled WGS sequence"/>
</dbReference>
<dbReference type="RefSeq" id="WP_344462030.1">
    <property type="nucleotide sequence ID" value="NZ_BAAANT010000006.1"/>
</dbReference>
<feature type="compositionally biased region" description="Pro residues" evidence="1">
    <location>
        <begin position="614"/>
        <end position="625"/>
    </location>
</feature>
<comment type="caution">
    <text evidence="4">The sequence shown here is derived from an EMBL/GenBank/DDBJ whole genome shotgun (WGS) entry which is preliminary data.</text>
</comment>
<evidence type="ECO:0000313" key="5">
    <source>
        <dbReference type="Proteomes" id="UP001422759"/>
    </source>
</evidence>
<name>A0ABN2Z2P6_9ACTN</name>
<sequence>MAVELPEPLQWVLLLLAGTRWPEADEGQLRDMADHWRKVGASLQDASHAADAAVKQALEGQQGTAADALTKHWAEYTVGKGTEADPGYLPGLINSCNGMGDMLEGMANSAETAKIQIIAQLGILAFELATAEAEAVVTAGASLAEAPVFIATTREIVQQALKKLLKEALQHALKQAVQMAAINLLAQTIELAQGHRKSIDMKEVGQNALGGAVAGATGHLLGKGIGAAGAKMGLGGAMGTTAGKMVTGAAVGVGTDAITQLVTTGHVDSGSLLGSGLSGGAGAGLHAGASAAKAHFNEPTMPEGGFPGGEGGAKPTFSEGGAGTGNDSYQGPGGSSGESGGSGSHDSTGGESSAAEGGGDSGQSSPSSGTNGLVPFGSQRPGGSGGGSGHDSPAPSSSHGSADSGPAPSPSEGPAGGHDSAGSQGSGGHNEGLQTSPAHAETTPRESSPRTEQTPSEQPTNDTPPAHAETTPRESSPRTEQTPSEQPGGEAAPSYGEATSGSSADAGASGSGVAPGMGAMAGAHLPGAVPGTGGTHLDGTRLASGPAPTRTPSANHAPGSPDDLSSAQAPGTDTPPAAAPPAGGAVPPMMPGAGGGFAPGPVHSGGRPGAEPHQSPPPAPAPAPAGKPTRGSSFASAPGTGGAKLGPVRPRGERPGTDTTKGGARPVDTGHGTHSTPNRSEHGTGHDDAPPPHTSTGEHIPAEKPAHDNAPAPEHRNEPENGDKGGIAAPHDHDPATTHDQDTPHTGPDDNPHHEDDAASGPHHDQDTSPHHDPDPEPRPEAEPHRPATDDRPLGTEGGLTEPTPEDHERIRRAVPLNEDGTPQRYPDPTEGTWLAAINGDGPGTSGRNNNCVDATLALLDTFHGHPTAAAARTPDHDANGNPSDLGELGGRDRMENNLGAKFSDLGDGPAGFDRLEDTLRRNGHGSSAVITTRDADGRTHSWGAFNRNGKITYADGQTGKSSDKPLHNGDNGVFAIPLTPDRTPLSFSPEDGPLGERRAPARPAAAPGQPMPGLTQPAPGPVPLGPDLTPEAQNRVSAATITALEGLPHFTVARARILALLNIPHINDAHLRDLVDLFPGMNAAEAGTFYSAFRGGDPQMTQFANVMGADGAKMVGRLHSAGWTPQQIGDVMGRHSAAAGARPLMTALSWAAHGNRPFADVSSALNEPGINWQQFSTGISKFAQRPAPQAGASGMGGRVIHTTNISGASGPAKSVVREERIEHFKQGHTLEDFKFDTPNIMRNSRSTFWLPGTDVRVLANTYLKDPATRQLAENVSASGQSRSAVINNHTVGMAPDLNARNPGDVQMDQLYPNGGYAIDQATLKAIGRFLGYPV</sequence>
<evidence type="ECO:0000313" key="4">
    <source>
        <dbReference type="EMBL" id="GAA2135845.1"/>
    </source>
</evidence>
<protein>
    <recommendedName>
        <fullName evidence="6">Papain fold toxin 1 (Glutamine deamidase) of polymorphic toxin system</fullName>
    </recommendedName>
</protein>
<feature type="region of interest" description="Disordered" evidence="1">
    <location>
        <begin position="296"/>
        <end position="831"/>
    </location>
</feature>
<feature type="compositionally biased region" description="Low complexity" evidence="1">
    <location>
        <begin position="496"/>
        <end position="508"/>
    </location>
</feature>
<feature type="compositionally biased region" description="Low complexity" evidence="1">
    <location>
        <begin position="516"/>
        <end position="528"/>
    </location>
</feature>